<evidence type="ECO:0000256" key="1">
    <source>
        <dbReference type="SAM" id="MobiDB-lite"/>
    </source>
</evidence>
<dbReference type="AlphaFoldDB" id="A0A915ZL64"/>
<proteinExistence type="predicted"/>
<dbReference type="EMBL" id="CAGKOT010000039">
    <property type="protein sequence ID" value="CAB5378699.1"/>
    <property type="molecule type" value="Genomic_DNA"/>
</dbReference>
<sequence>MDLLSSVTGLLGTWKSRLPDLEESGYRTPRNLEEPDYRTPRNLGEPGLSRNARQDYELDFGRKVIRSR</sequence>
<protein>
    <submittedName>
        <fullName evidence="2">Uncharacterized protein</fullName>
    </submittedName>
</protein>
<comment type="caution">
    <text evidence="2">The sequence shown here is derived from an EMBL/GenBank/DDBJ whole genome shotgun (WGS) entry which is preliminary data.</text>
</comment>
<feature type="compositionally biased region" description="Basic and acidic residues" evidence="1">
    <location>
        <begin position="30"/>
        <end position="39"/>
    </location>
</feature>
<feature type="region of interest" description="Disordered" evidence="1">
    <location>
        <begin position="21"/>
        <end position="54"/>
    </location>
</feature>
<evidence type="ECO:0000313" key="3">
    <source>
        <dbReference type="Proteomes" id="UP000684084"/>
    </source>
</evidence>
<reference evidence="2" key="1">
    <citation type="submission" date="2020-05" db="EMBL/GenBank/DDBJ databases">
        <authorList>
            <person name="Rincon C."/>
            <person name="Sanders R I."/>
            <person name="Robbins C."/>
            <person name="Chaturvedi A."/>
        </authorList>
    </citation>
    <scope>NUCLEOTIDE SEQUENCE</scope>
    <source>
        <strain evidence="2">CHB12</strain>
    </source>
</reference>
<gene>
    <name evidence="2" type="ORF">CHRIB12_LOCUS16324</name>
</gene>
<dbReference type="Proteomes" id="UP000684084">
    <property type="component" value="Unassembled WGS sequence"/>
</dbReference>
<dbReference type="VEuPathDB" id="FungiDB:RhiirFUN_024068"/>
<dbReference type="OrthoDB" id="2450500at2759"/>
<evidence type="ECO:0000313" key="2">
    <source>
        <dbReference type="EMBL" id="CAB5378699.1"/>
    </source>
</evidence>
<name>A0A915ZL64_9GLOM</name>
<organism evidence="2 3">
    <name type="scientific">Rhizophagus irregularis</name>
    <dbReference type="NCBI Taxonomy" id="588596"/>
    <lineage>
        <taxon>Eukaryota</taxon>
        <taxon>Fungi</taxon>
        <taxon>Fungi incertae sedis</taxon>
        <taxon>Mucoromycota</taxon>
        <taxon>Glomeromycotina</taxon>
        <taxon>Glomeromycetes</taxon>
        <taxon>Glomerales</taxon>
        <taxon>Glomeraceae</taxon>
        <taxon>Rhizophagus</taxon>
    </lineage>
</organism>
<accession>A0A915ZL64</accession>